<reference evidence="2" key="1">
    <citation type="submission" date="2021-06" db="EMBL/GenBank/DDBJ databases">
        <title>Paracoccus bacterium XHP0099 sp. nov., isolated from the surface waters of the Yellow Sea.</title>
        <authorList>
            <person name="Xue H."/>
            <person name="Zhang D."/>
        </authorList>
    </citation>
    <scope>NUCLEOTIDE SEQUENCE</scope>
    <source>
        <strain evidence="2">XHP0099</strain>
    </source>
</reference>
<evidence type="ECO:0000313" key="3">
    <source>
        <dbReference type="Proteomes" id="UP001166191"/>
    </source>
</evidence>
<gene>
    <name evidence="2" type="ORF">KNW02_07095</name>
</gene>
<dbReference type="RefSeq" id="WP_216032569.1">
    <property type="nucleotide sequence ID" value="NZ_JAHKNG010000009.1"/>
</dbReference>
<dbReference type="Proteomes" id="UP001166191">
    <property type="component" value="Unassembled WGS sequence"/>
</dbReference>
<feature type="region of interest" description="Disordered" evidence="1">
    <location>
        <begin position="1"/>
        <end position="56"/>
    </location>
</feature>
<organism evidence="2 3">
    <name type="scientific">Paracoccus marinaquae</name>
    <dbReference type="NCBI Taxonomy" id="2841926"/>
    <lineage>
        <taxon>Bacteria</taxon>
        <taxon>Pseudomonadati</taxon>
        <taxon>Pseudomonadota</taxon>
        <taxon>Alphaproteobacteria</taxon>
        <taxon>Rhodobacterales</taxon>
        <taxon>Paracoccaceae</taxon>
        <taxon>Paracoccus</taxon>
    </lineage>
</organism>
<evidence type="ECO:0000256" key="1">
    <source>
        <dbReference type="SAM" id="MobiDB-lite"/>
    </source>
</evidence>
<dbReference type="EMBL" id="JAHKNG010000009">
    <property type="protein sequence ID" value="MBU3029883.1"/>
    <property type="molecule type" value="Genomic_DNA"/>
</dbReference>
<evidence type="ECO:0000313" key="2">
    <source>
        <dbReference type="EMBL" id="MBU3029883.1"/>
    </source>
</evidence>
<proteinExistence type="predicted"/>
<protein>
    <submittedName>
        <fullName evidence="2">Uncharacterized protein</fullName>
    </submittedName>
</protein>
<keyword evidence="3" id="KW-1185">Reference proteome</keyword>
<comment type="caution">
    <text evidence="2">The sequence shown here is derived from an EMBL/GenBank/DDBJ whole genome shotgun (WGS) entry which is preliminary data.</text>
</comment>
<accession>A0ABS6AH85</accession>
<name>A0ABS6AH85_9RHOB</name>
<sequence>MDDRQQDKPGQGETREDRLRAALRANLQRRKAQARVRAGRSDQENETGSETGGDDS</sequence>
<feature type="compositionally biased region" description="Acidic residues" evidence="1">
    <location>
        <begin position="44"/>
        <end position="56"/>
    </location>
</feature>
<feature type="compositionally biased region" description="Basic residues" evidence="1">
    <location>
        <begin position="27"/>
        <end position="38"/>
    </location>
</feature>